<name>A0A0M0LJ54_9BACL</name>
<dbReference type="Gene3D" id="1.10.260.40">
    <property type="entry name" value="lambda repressor-like DNA-binding domains"/>
    <property type="match status" value="1"/>
</dbReference>
<dbReference type="PANTHER" id="PTHR30146">
    <property type="entry name" value="LACI-RELATED TRANSCRIPTIONAL REPRESSOR"/>
    <property type="match status" value="1"/>
</dbReference>
<dbReference type="InterPro" id="IPR046335">
    <property type="entry name" value="LacI/GalR-like_sensor"/>
</dbReference>
<dbReference type="PANTHER" id="PTHR30146:SF148">
    <property type="entry name" value="HTH-TYPE TRANSCRIPTIONAL REPRESSOR PURR-RELATED"/>
    <property type="match status" value="1"/>
</dbReference>
<dbReference type="STRING" id="263475.AMD00_00940"/>
<organism evidence="6 7">
    <name type="scientific">Viridibacillus arvi</name>
    <dbReference type="NCBI Taxonomy" id="263475"/>
    <lineage>
        <taxon>Bacteria</taxon>
        <taxon>Bacillati</taxon>
        <taxon>Bacillota</taxon>
        <taxon>Bacilli</taxon>
        <taxon>Bacillales</taxon>
        <taxon>Caryophanaceae</taxon>
        <taxon>Viridibacillus</taxon>
    </lineage>
</organism>
<reference evidence="7" key="1">
    <citation type="submission" date="2015-08" db="EMBL/GenBank/DDBJ databases">
        <title>Fjat-10028 dsm 16317.</title>
        <authorList>
            <person name="Liu B."/>
            <person name="Wang J."/>
            <person name="Zhu Y."/>
            <person name="Liu G."/>
            <person name="Chen Q."/>
            <person name="Chen Z."/>
            <person name="Lan J."/>
            <person name="Che J."/>
            <person name="Ge C."/>
            <person name="Shi H."/>
            <person name="Pan Z."/>
            <person name="Liu X."/>
        </authorList>
    </citation>
    <scope>NUCLEOTIDE SEQUENCE [LARGE SCALE GENOMIC DNA]</scope>
    <source>
        <strain evidence="7">DSM 16317</strain>
    </source>
</reference>
<feature type="domain" description="HTH lacI-type" evidence="5">
    <location>
        <begin position="2"/>
        <end position="58"/>
    </location>
</feature>
<sequence length="340" mass="38255">MVRLKEIAEHVGVSITTVSRVIKNDPSRNVNPDTKKKIWKAVKELGYIPNEYARQLVLSSAQEKKHTKRIAWLASSRLAETNPYFSKIYSGINETLNDAGYTLLLISNEDLEDDVLFHQIIREKEVDGVLLIDEVDDEKLTEIKDLIPVVGVDFNYSDHAISTVDYDREEAAYQAVEHLITRGHEKIGFIGGGIGIEMTKEKRFKGFKKAMNDFELAIEKHWIINSNWCMEQSYLAAKKILSETKNNRPTAIFCAGDLLAIAAMRAAHELGLNIPSDIAFIGIDNNEMAQYIVPALTTISVPQYEMGVIAAKTLMSQIEDNPNMALKTLLPFELLVRQST</sequence>
<comment type="caution">
    <text evidence="6">The sequence shown here is derived from an EMBL/GenBank/DDBJ whole genome shotgun (WGS) entry which is preliminary data.</text>
</comment>
<dbReference type="Pfam" id="PF13377">
    <property type="entry name" value="Peripla_BP_3"/>
    <property type="match status" value="1"/>
</dbReference>
<evidence type="ECO:0000256" key="1">
    <source>
        <dbReference type="ARBA" id="ARBA00022491"/>
    </source>
</evidence>
<proteinExistence type="predicted"/>
<keyword evidence="3" id="KW-0238">DNA-binding</keyword>
<dbReference type="EMBL" id="LILB01000001">
    <property type="protein sequence ID" value="KOO51105.1"/>
    <property type="molecule type" value="Genomic_DNA"/>
</dbReference>
<dbReference type="SUPFAM" id="SSF47413">
    <property type="entry name" value="lambda repressor-like DNA-binding domains"/>
    <property type="match status" value="1"/>
</dbReference>
<dbReference type="Gene3D" id="3.40.50.2300">
    <property type="match status" value="2"/>
</dbReference>
<evidence type="ECO:0000256" key="4">
    <source>
        <dbReference type="ARBA" id="ARBA00023163"/>
    </source>
</evidence>
<dbReference type="InterPro" id="IPR010982">
    <property type="entry name" value="Lambda_DNA-bd_dom_sf"/>
</dbReference>
<evidence type="ECO:0000256" key="2">
    <source>
        <dbReference type="ARBA" id="ARBA00023015"/>
    </source>
</evidence>
<dbReference type="RefSeq" id="WP_053415227.1">
    <property type="nucleotide sequence ID" value="NZ_LILB01000001.1"/>
</dbReference>
<dbReference type="GO" id="GO:0000976">
    <property type="term" value="F:transcription cis-regulatory region binding"/>
    <property type="evidence" value="ECO:0007669"/>
    <property type="project" value="TreeGrafter"/>
</dbReference>
<dbReference type="SMART" id="SM00354">
    <property type="entry name" value="HTH_LACI"/>
    <property type="match status" value="1"/>
</dbReference>
<dbReference type="InterPro" id="IPR028082">
    <property type="entry name" value="Peripla_BP_I"/>
</dbReference>
<dbReference type="InterPro" id="IPR000843">
    <property type="entry name" value="HTH_LacI"/>
</dbReference>
<evidence type="ECO:0000313" key="6">
    <source>
        <dbReference type="EMBL" id="KOO51105.1"/>
    </source>
</evidence>
<dbReference type="CDD" id="cd06267">
    <property type="entry name" value="PBP1_LacI_sugar_binding-like"/>
    <property type="match status" value="1"/>
</dbReference>
<keyword evidence="2" id="KW-0805">Transcription regulation</keyword>
<dbReference type="Pfam" id="PF00356">
    <property type="entry name" value="LacI"/>
    <property type="match status" value="1"/>
</dbReference>
<evidence type="ECO:0000259" key="5">
    <source>
        <dbReference type="PROSITE" id="PS50932"/>
    </source>
</evidence>
<gene>
    <name evidence="6" type="ORF">AMD00_00940</name>
</gene>
<dbReference type="GeneID" id="301134687"/>
<dbReference type="CDD" id="cd01392">
    <property type="entry name" value="HTH_LacI"/>
    <property type="match status" value="1"/>
</dbReference>
<keyword evidence="4" id="KW-0804">Transcription</keyword>
<evidence type="ECO:0000313" key="7">
    <source>
        <dbReference type="Proteomes" id="UP000036867"/>
    </source>
</evidence>
<evidence type="ECO:0000256" key="3">
    <source>
        <dbReference type="ARBA" id="ARBA00023125"/>
    </source>
</evidence>
<keyword evidence="7" id="KW-1185">Reference proteome</keyword>
<accession>A0A0M0LJ54</accession>
<keyword evidence="1" id="KW-0678">Repressor</keyword>
<dbReference type="GO" id="GO:0003700">
    <property type="term" value="F:DNA-binding transcription factor activity"/>
    <property type="evidence" value="ECO:0007669"/>
    <property type="project" value="TreeGrafter"/>
</dbReference>
<dbReference type="Proteomes" id="UP000036867">
    <property type="component" value="Unassembled WGS sequence"/>
</dbReference>
<dbReference type="AlphaFoldDB" id="A0A0M0LJ54"/>
<dbReference type="OrthoDB" id="9784962at2"/>
<dbReference type="SUPFAM" id="SSF53822">
    <property type="entry name" value="Periplasmic binding protein-like I"/>
    <property type="match status" value="1"/>
</dbReference>
<dbReference type="PROSITE" id="PS00356">
    <property type="entry name" value="HTH_LACI_1"/>
    <property type="match status" value="1"/>
</dbReference>
<dbReference type="PROSITE" id="PS50932">
    <property type="entry name" value="HTH_LACI_2"/>
    <property type="match status" value="1"/>
</dbReference>
<protein>
    <recommendedName>
        <fullName evidence="5">HTH lacI-type domain-containing protein</fullName>
    </recommendedName>
</protein>